<dbReference type="AlphaFoldDB" id="M5SD17"/>
<dbReference type="SUPFAM" id="SSF69322">
    <property type="entry name" value="Tricorn protease domain 2"/>
    <property type="match status" value="1"/>
</dbReference>
<keyword evidence="1" id="KW-0401">Integrin</keyword>
<gene>
    <name evidence="1" type="ORF">RESH_03918</name>
</gene>
<reference evidence="1 2" key="1">
    <citation type="journal article" date="2013" name="Mar. Genomics">
        <title>Expression of sulfatases in Rhodopirellula baltica and the diversity of sulfatases in the genus Rhodopirellula.</title>
        <authorList>
            <person name="Wegner C.E."/>
            <person name="Richter-Heitmann T."/>
            <person name="Klindworth A."/>
            <person name="Klockow C."/>
            <person name="Richter M."/>
            <person name="Achstetter T."/>
            <person name="Glockner F.O."/>
            <person name="Harder J."/>
        </authorList>
    </citation>
    <scope>NUCLEOTIDE SEQUENCE [LARGE SCALE GENOMIC DNA]</scope>
    <source>
        <strain evidence="1 2">SH398</strain>
    </source>
</reference>
<dbReference type="Proteomes" id="UP000011996">
    <property type="component" value="Unassembled WGS sequence"/>
</dbReference>
<protein>
    <submittedName>
        <fullName evidence="1">Na-Ca exchanger/integrin-beta4</fullName>
    </submittedName>
</protein>
<dbReference type="Pfam" id="PF08309">
    <property type="entry name" value="LVIVD"/>
    <property type="match status" value="4"/>
</dbReference>
<evidence type="ECO:0000313" key="2">
    <source>
        <dbReference type="Proteomes" id="UP000011996"/>
    </source>
</evidence>
<proteinExistence type="predicted"/>
<sequence>MATMIAISPSSLSAVGPSKVTGAWVMSVDSPQSPDSIGLEVVHRSDAWSVTLRSNAGVVTTSLVNLEEDILSFQYGVKPFDARVELTVAGESMSGSVVTGEGETRHRRSISAHRATLTDEDSALKQNAESKRAVEQAREFMGAWELSLRRISAEPDDPISMGMVVADLDGKLIVGHSRFSMKGPQKRVDDVQITNDGLRWALDGDVFGPLNVNLAADGDALRVNINSGQQPLLTGTAIHKPNASDVAVDRAQLIQNPGTEVVGVIGEQARVVEVDGDVLVIRQGEVVSRILKGDPLLLLFEWFRLPQKSHLISAKSNIAWSVTGSKIQSWDIRNSQHPSALGNCDVPGNPPKLAHRAGDLVFATNWNGRADTQQVQVVDVSDPGNPILVASHSTPKGATNYDLTVSGSTLYLANAYGLRITDVTNQRAPVLRGIFEGRGRWVRGVDVVGSTAYIATSMHGGASWLQVVDVSDPTAPVQTGIYRSTGGSQDVSVSGDLAVVADRAAGIVVLDVSDPQNVRRVGYSRTIGHAKKVDIFGELAFVADGVFGLKALHVIRYTEQVE</sequence>
<organism evidence="1 2">
    <name type="scientific">Rhodopirellula europaea SH398</name>
    <dbReference type="NCBI Taxonomy" id="1263868"/>
    <lineage>
        <taxon>Bacteria</taxon>
        <taxon>Pseudomonadati</taxon>
        <taxon>Planctomycetota</taxon>
        <taxon>Planctomycetia</taxon>
        <taxon>Pirellulales</taxon>
        <taxon>Pirellulaceae</taxon>
        <taxon>Rhodopirellula</taxon>
    </lineage>
</organism>
<dbReference type="EMBL" id="ANOF01000124">
    <property type="protein sequence ID" value="EMI25567.1"/>
    <property type="molecule type" value="Genomic_DNA"/>
</dbReference>
<dbReference type="GO" id="GO:0007229">
    <property type="term" value="P:integrin-mediated signaling pathway"/>
    <property type="evidence" value="ECO:0007669"/>
    <property type="project" value="UniProtKB-KW"/>
</dbReference>
<dbReference type="PATRIC" id="fig|1263868.3.peg.4233"/>
<dbReference type="InterPro" id="IPR013211">
    <property type="entry name" value="LVIVD"/>
</dbReference>
<evidence type="ECO:0000313" key="1">
    <source>
        <dbReference type="EMBL" id="EMI25567.1"/>
    </source>
</evidence>
<comment type="caution">
    <text evidence="1">The sequence shown here is derived from an EMBL/GenBank/DDBJ whole genome shotgun (WGS) entry which is preliminary data.</text>
</comment>
<name>M5SD17_9BACT</name>
<dbReference type="STRING" id="1263868.RESH_03918"/>
<accession>M5SD17</accession>